<dbReference type="EMBL" id="VFMN01000001">
    <property type="protein sequence ID" value="TQJ09319.1"/>
    <property type="molecule type" value="Genomic_DNA"/>
</dbReference>
<dbReference type="PANTHER" id="PTHR30480:SF13">
    <property type="entry name" value="BETA-HEXOSAMINIDASE"/>
    <property type="match status" value="1"/>
</dbReference>
<dbReference type="EC" id="3.2.1.52" evidence="3"/>
<comment type="caution">
    <text evidence="7">The sequence shown here is derived from an EMBL/GenBank/DDBJ whole genome shotgun (WGS) entry which is preliminary data.</text>
</comment>
<evidence type="ECO:0000256" key="2">
    <source>
        <dbReference type="ARBA" id="ARBA00005336"/>
    </source>
</evidence>
<sequence>MVGLLSGDGERSLDAAITSLHLGGVVYLGGWDGSGTVAAASQHVQGRTGPQGTADIGLLVAADQEGGQVLQLRPPGFTAVPSALSMGAQGAAATTSYGATIGRQLKAAGVNVDLAPVADTVPAALGRGNGPIGRYDRQFGSDPTTVARGVQAFVTGLRSAGVVATVKHFPGLGRITANTDTSSAGTTDTQTTATDAYLQPFVTGVAAGAQLVMVSSATYARIDGSQPAVFSRTVVTDLLRGRLGYGGVVVTDDVGVAAAVASVPAGDRAVRFVDAGGDIVLSASLSAAQAMAASMQARYAADPAFAAKVDASVGRVLALKQGMGLLPCG</sequence>
<protein>
    <recommendedName>
        <fullName evidence="3">beta-N-acetylhexosaminidase</fullName>
        <ecNumber evidence="3">3.2.1.52</ecNumber>
    </recommendedName>
</protein>
<dbReference type="SUPFAM" id="SSF51445">
    <property type="entry name" value="(Trans)glycosidases"/>
    <property type="match status" value="1"/>
</dbReference>
<comment type="similarity">
    <text evidence="2">Belongs to the glycosyl hydrolase 3 family.</text>
</comment>
<keyword evidence="5" id="KW-0326">Glycosidase</keyword>
<dbReference type="Gene3D" id="3.20.20.300">
    <property type="entry name" value="Glycoside hydrolase, family 3, N-terminal domain"/>
    <property type="match status" value="1"/>
</dbReference>
<dbReference type="InterPro" id="IPR050226">
    <property type="entry name" value="NagZ_Beta-hexosaminidase"/>
</dbReference>
<keyword evidence="4" id="KW-0378">Hydrolase</keyword>
<dbReference type="GO" id="GO:0004563">
    <property type="term" value="F:beta-N-acetylhexosaminidase activity"/>
    <property type="evidence" value="ECO:0007669"/>
    <property type="project" value="UniProtKB-EC"/>
</dbReference>
<evidence type="ECO:0000313" key="8">
    <source>
        <dbReference type="Proteomes" id="UP000317893"/>
    </source>
</evidence>
<evidence type="ECO:0000256" key="5">
    <source>
        <dbReference type="ARBA" id="ARBA00023295"/>
    </source>
</evidence>
<dbReference type="InterPro" id="IPR001764">
    <property type="entry name" value="Glyco_hydro_3_N"/>
</dbReference>
<accession>A0A542E226</accession>
<dbReference type="PANTHER" id="PTHR30480">
    <property type="entry name" value="BETA-HEXOSAMINIDASE-RELATED"/>
    <property type="match status" value="1"/>
</dbReference>
<dbReference type="AlphaFoldDB" id="A0A542E226"/>
<comment type="catalytic activity">
    <reaction evidence="1">
        <text>Hydrolysis of terminal non-reducing N-acetyl-D-hexosamine residues in N-acetyl-beta-D-hexosaminides.</text>
        <dbReference type="EC" id="3.2.1.52"/>
    </reaction>
</comment>
<dbReference type="PROSITE" id="PS00775">
    <property type="entry name" value="GLYCOSYL_HYDROL_F3"/>
    <property type="match status" value="1"/>
</dbReference>
<dbReference type="GO" id="GO:0009254">
    <property type="term" value="P:peptidoglycan turnover"/>
    <property type="evidence" value="ECO:0007669"/>
    <property type="project" value="TreeGrafter"/>
</dbReference>
<evidence type="ECO:0000256" key="4">
    <source>
        <dbReference type="ARBA" id="ARBA00022801"/>
    </source>
</evidence>
<evidence type="ECO:0000256" key="3">
    <source>
        <dbReference type="ARBA" id="ARBA00012663"/>
    </source>
</evidence>
<dbReference type="InterPro" id="IPR019800">
    <property type="entry name" value="Glyco_hydro_3_AS"/>
</dbReference>
<evidence type="ECO:0000313" key="7">
    <source>
        <dbReference type="EMBL" id="TQJ09319.1"/>
    </source>
</evidence>
<feature type="domain" description="Glycoside hydrolase family 3 N-terminal" evidence="6">
    <location>
        <begin position="13"/>
        <end position="318"/>
    </location>
</feature>
<reference evidence="7 8" key="1">
    <citation type="submission" date="2019-06" db="EMBL/GenBank/DDBJ databases">
        <title>Sequencing the genomes of 1000 actinobacteria strains.</title>
        <authorList>
            <person name="Klenk H.-P."/>
        </authorList>
    </citation>
    <scope>NUCLEOTIDE SEQUENCE [LARGE SCALE GENOMIC DNA]</scope>
    <source>
        <strain evidence="7 8">DSM 18607</strain>
    </source>
</reference>
<name>A0A542E226_9MICO</name>
<dbReference type="InterPro" id="IPR017853">
    <property type="entry name" value="GH"/>
</dbReference>
<dbReference type="InterPro" id="IPR036962">
    <property type="entry name" value="Glyco_hydro_3_N_sf"/>
</dbReference>
<organism evidence="7 8">
    <name type="scientific">Lapillicoccus jejuensis</name>
    <dbReference type="NCBI Taxonomy" id="402171"/>
    <lineage>
        <taxon>Bacteria</taxon>
        <taxon>Bacillati</taxon>
        <taxon>Actinomycetota</taxon>
        <taxon>Actinomycetes</taxon>
        <taxon>Micrococcales</taxon>
        <taxon>Intrasporangiaceae</taxon>
        <taxon>Lapillicoccus</taxon>
    </lineage>
</organism>
<dbReference type="RefSeq" id="WP_246061186.1">
    <property type="nucleotide sequence ID" value="NZ_BAAAPR010000014.1"/>
</dbReference>
<dbReference type="Pfam" id="PF00933">
    <property type="entry name" value="Glyco_hydro_3"/>
    <property type="match status" value="1"/>
</dbReference>
<dbReference type="GO" id="GO:0005975">
    <property type="term" value="P:carbohydrate metabolic process"/>
    <property type="evidence" value="ECO:0007669"/>
    <property type="project" value="InterPro"/>
</dbReference>
<keyword evidence="8" id="KW-1185">Reference proteome</keyword>
<proteinExistence type="inferred from homology"/>
<evidence type="ECO:0000259" key="6">
    <source>
        <dbReference type="Pfam" id="PF00933"/>
    </source>
</evidence>
<evidence type="ECO:0000256" key="1">
    <source>
        <dbReference type="ARBA" id="ARBA00001231"/>
    </source>
</evidence>
<dbReference type="Proteomes" id="UP000317893">
    <property type="component" value="Unassembled WGS sequence"/>
</dbReference>
<gene>
    <name evidence="7" type="ORF">FB458_2429</name>
</gene>